<dbReference type="SMART" id="SM00154">
    <property type="entry name" value="ZnF_AN1"/>
    <property type="match status" value="1"/>
</dbReference>
<comment type="function">
    <text evidence="1">May be involved in environmental stress response.</text>
</comment>
<dbReference type="OrthoDB" id="756206at2759"/>
<feature type="compositionally biased region" description="Polar residues" evidence="7">
    <location>
        <begin position="45"/>
        <end position="54"/>
    </location>
</feature>
<organism evidence="9 10">
    <name type="scientific">Digitaria exilis</name>
    <dbReference type="NCBI Taxonomy" id="1010633"/>
    <lineage>
        <taxon>Eukaryota</taxon>
        <taxon>Viridiplantae</taxon>
        <taxon>Streptophyta</taxon>
        <taxon>Embryophyta</taxon>
        <taxon>Tracheophyta</taxon>
        <taxon>Spermatophyta</taxon>
        <taxon>Magnoliopsida</taxon>
        <taxon>Liliopsida</taxon>
        <taxon>Poales</taxon>
        <taxon>Poaceae</taxon>
        <taxon>PACMAD clade</taxon>
        <taxon>Panicoideae</taxon>
        <taxon>Panicodae</taxon>
        <taxon>Paniceae</taxon>
        <taxon>Anthephorinae</taxon>
        <taxon>Digitaria</taxon>
    </lineage>
</organism>
<gene>
    <name evidence="9" type="ORF">HU200_052484</name>
</gene>
<dbReference type="InterPro" id="IPR035896">
    <property type="entry name" value="AN1-like_Znf"/>
</dbReference>
<dbReference type="PROSITE" id="PS51039">
    <property type="entry name" value="ZF_AN1"/>
    <property type="match status" value="1"/>
</dbReference>
<proteinExistence type="predicted"/>
<dbReference type="InterPro" id="IPR050652">
    <property type="entry name" value="AN1_A20_ZnFinger"/>
</dbReference>
<feature type="region of interest" description="Disordered" evidence="7">
    <location>
        <begin position="276"/>
        <end position="296"/>
    </location>
</feature>
<dbReference type="Proteomes" id="UP000636709">
    <property type="component" value="Unassembled WGS sequence"/>
</dbReference>
<evidence type="ECO:0000256" key="5">
    <source>
        <dbReference type="ARBA" id="ARBA00023016"/>
    </source>
</evidence>
<keyword evidence="4" id="KW-0862">Zinc</keyword>
<evidence type="ECO:0000256" key="4">
    <source>
        <dbReference type="ARBA" id="ARBA00022833"/>
    </source>
</evidence>
<feature type="region of interest" description="Disordered" evidence="7">
    <location>
        <begin position="1"/>
        <end position="54"/>
    </location>
</feature>
<evidence type="ECO:0000256" key="7">
    <source>
        <dbReference type="SAM" id="MobiDB-lite"/>
    </source>
</evidence>
<evidence type="ECO:0000259" key="8">
    <source>
        <dbReference type="PROSITE" id="PS51039"/>
    </source>
</evidence>
<evidence type="ECO:0000256" key="2">
    <source>
        <dbReference type="ARBA" id="ARBA00022723"/>
    </source>
</evidence>
<protein>
    <recommendedName>
        <fullName evidence="8">AN1-type domain-containing protein</fullName>
    </recommendedName>
</protein>
<evidence type="ECO:0000256" key="6">
    <source>
        <dbReference type="PROSITE-ProRule" id="PRU00449"/>
    </source>
</evidence>
<feature type="compositionally biased region" description="Basic and acidic residues" evidence="7">
    <location>
        <begin position="15"/>
        <end position="28"/>
    </location>
</feature>
<dbReference type="InterPro" id="IPR000058">
    <property type="entry name" value="Znf_AN1"/>
</dbReference>
<dbReference type="Gene3D" id="4.10.1110.10">
    <property type="entry name" value="AN1-like Zinc finger"/>
    <property type="match status" value="1"/>
</dbReference>
<keyword evidence="3 6" id="KW-0863">Zinc-finger</keyword>
<dbReference type="EMBL" id="JACEFO010002292">
    <property type="protein sequence ID" value="KAF8667862.1"/>
    <property type="molecule type" value="Genomic_DNA"/>
</dbReference>
<reference evidence="9" key="1">
    <citation type="submission" date="2020-07" db="EMBL/GenBank/DDBJ databases">
        <title>Genome sequence and genetic diversity analysis of an under-domesticated orphan crop, white fonio (Digitaria exilis).</title>
        <authorList>
            <person name="Bennetzen J.L."/>
            <person name="Chen S."/>
            <person name="Ma X."/>
            <person name="Wang X."/>
            <person name="Yssel A.E.J."/>
            <person name="Chaluvadi S.R."/>
            <person name="Johnson M."/>
            <person name="Gangashetty P."/>
            <person name="Hamidou F."/>
            <person name="Sanogo M.D."/>
            <person name="Zwaenepoel A."/>
            <person name="Wallace J."/>
            <person name="Van De Peer Y."/>
            <person name="Van Deynze A."/>
        </authorList>
    </citation>
    <scope>NUCLEOTIDE SEQUENCE</scope>
    <source>
        <tissue evidence="9">Leaves</tissue>
    </source>
</reference>
<dbReference type="Pfam" id="PF01428">
    <property type="entry name" value="zf-AN1"/>
    <property type="match status" value="1"/>
</dbReference>
<dbReference type="PANTHER" id="PTHR10634">
    <property type="entry name" value="AN1-TYPE ZINC FINGER PROTEIN"/>
    <property type="match status" value="1"/>
</dbReference>
<evidence type="ECO:0000256" key="3">
    <source>
        <dbReference type="ARBA" id="ARBA00022771"/>
    </source>
</evidence>
<sequence>MSPFGRNAPTARARSLSDHRARDPKYEACARAPRRSRLPCPRFPTDTSTQHNNSVTPVMAEKPAAQCGGCAAPLPWGTLGRGILMFETAETRDLCAACAMAYYYRTGGLGGGRSATSPFPFANAAAVPPPAEKASAAATKPNRCAACRRKVGLLGFPCRCGGTFCASHRHAETHGCGFDHGDQLGRKRTARENPGVVVAPKEHARARLLKLEEQSEPCHEKACRASPPPISERIQIEFPLLPRLARYMGRAYRAHSGPETLSPSCPQLELILPALPTPPAIRGTRTRDLPPRAIRP</sequence>
<name>A0A835ANK3_9POAL</name>
<evidence type="ECO:0000256" key="1">
    <source>
        <dbReference type="ARBA" id="ARBA00003732"/>
    </source>
</evidence>
<keyword evidence="10" id="KW-1185">Reference proteome</keyword>
<dbReference type="AlphaFoldDB" id="A0A835ANK3"/>
<dbReference type="PANTHER" id="PTHR10634:SF98">
    <property type="entry name" value="ZINC FINGER A20 AND AN1 DOMAIN-CONTAINING STRESS-ASSOCIATED PROTEIN 3"/>
    <property type="match status" value="1"/>
</dbReference>
<evidence type="ECO:0000313" key="9">
    <source>
        <dbReference type="EMBL" id="KAF8667862.1"/>
    </source>
</evidence>
<keyword evidence="5" id="KW-0346">Stress response</keyword>
<dbReference type="SUPFAM" id="SSF118310">
    <property type="entry name" value="AN1-like Zinc finger"/>
    <property type="match status" value="1"/>
</dbReference>
<accession>A0A835ANK3</accession>
<evidence type="ECO:0000313" key="10">
    <source>
        <dbReference type="Proteomes" id="UP000636709"/>
    </source>
</evidence>
<comment type="caution">
    <text evidence="9">The sequence shown here is derived from an EMBL/GenBank/DDBJ whole genome shotgun (WGS) entry which is preliminary data.</text>
</comment>
<dbReference type="GO" id="GO:0008270">
    <property type="term" value="F:zinc ion binding"/>
    <property type="evidence" value="ECO:0007669"/>
    <property type="project" value="UniProtKB-KW"/>
</dbReference>
<feature type="domain" description="AN1-type" evidence="8">
    <location>
        <begin position="138"/>
        <end position="184"/>
    </location>
</feature>
<keyword evidence="2" id="KW-0479">Metal-binding</keyword>